<keyword evidence="2" id="KW-1133">Transmembrane helix</keyword>
<dbReference type="EMBL" id="CAJOBJ010054303">
    <property type="protein sequence ID" value="CAF4388720.1"/>
    <property type="molecule type" value="Genomic_DNA"/>
</dbReference>
<sequence>QSKAGQSKTAKSFAEEGGRYAVEAIQDIRTVATLNQEIFFIQRYEEAFNQDFK</sequence>
<dbReference type="GO" id="GO:0016020">
    <property type="term" value="C:membrane"/>
    <property type="evidence" value="ECO:0007669"/>
    <property type="project" value="InterPro"/>
</dbReference>
<organism evidence="5 7">
    <name type="scientific">Rotaria magnacalcarata</name>
    <dbReference type="NCBI Taxonomy" id="392030"/>
    <lineage>
        <taxon>Eukaryota</taxon>
        <taxon>Metazoa</taxon>
        <taxon>Spiralia</taxon>
        <taxon>Gnathifera</taxon>
        <taxon>Rotifera</taxon>
        <taxon>Eurotatoria</taxon>
        <taxon>Bdelloidea</taxon>
        <taxon>Philodinida</taxon>
        <taxon>Philodinidae</taxon>
        <taxon>Rotaria</taxon>
    </lineage>
</organism>
<accession>A0A8S2V1T4</accession>
<keyword evidence="3" id="KW-0472">Membrane</keyword>
<evidence type="ECO:0000313" key="6">
    <source>
        <dbReference type="EMBL" id="CAF4388720.1"/>
    </source>
</evidence>
<protein>
    <submittedName>
        <fullName evidence="5">Uncharacterized protein</fullName>
    </submittedName>
</protein>
<dbReference type="Proteomes" id="UP000681720">
    <property type="component" value="Unassembled WGS sequence"/>
</dbReference>
<reference evidence="5" key="1">
    <citation type="submission" date="2021-02" db="EMBL/GenBank/DDBJ databases">
        <authorList>
            <person name="Nowell W R."/>
        </authorList>
    </citation>
    <scope>NUCLEOTIDE SEQUENCE</scope>
</reference>
<dbReference type="InterPro" id="IPR036640">
    <property type="entry name" value="ABC1_TM_sf"/>
</dbReference>
<comment type="caution">
    <text evidence="5">The sequence shown here is derived from an EMBL/GenBank/DDBJ whole genome shotgun (WGS) entry which is preliminary data.</text>
</comment>
<evidence type="ECO:0000313" key="7">
    <source>
        <dbReference type="Proteomes" id="UP000676336"/>
    </source>
</evidence>
<dbReference type="EMBL" id="CAJOBI010050779">
    <property type="protein sequence ID" value="CAF4370805.1"/>
    <property type="molecule type" value="Genomic_DNA"/>
</dbReference>
<dbReference type="Gene3D" id="1.20.1560.10">
    <property type="entry name" value="ABC transporter type 1, transmembrane domain"/>
    <property type="match status" value="1"/>
</dbReference>
<dbReference type="Proteomes" id="UP000681967">
    <property type="component" value="Unassembled WGS sequence"/>
</dbReference>
<evidence type="ECO:0000256" key="3">
    <source>
        <dbReference type="ARBA" id="ARBA00023136"/>
    </source>
</evidence>
<dbReference type="GO" id="GO:0005524">
    <property type="term" value="F:ATP binding"/>
    <property type="evidence" value="ECO:0007669"/>
    <property type="project" value="InterPro"/>
</dbReference>
<evidence type="ECO:0000256" key="1">
    <source>
        <dbReference type="ARBA" id="ARBA00022692"/>
    </source>
</evidence>
<evidence type="ECO:0000256" key="2">
    <source>
        <dbReference type="ARBA" id="ARBA00022989"/>
    </source>
</evidence>
<dbReference type="AlphaFoldDB" id="A0A8S2V1T4"/>
<feature type="non-terminal residue" evidence="5">
    <location>
        <position position="1"/>
    </location>
</feature>
<dbReference type="EMBL" id="CAJOBH010028627">
    <property type="protein sequence ID" value="CAF4264555.1"/>
    <property type="molecule type" value="Genomic_DNA"/>
</dbReference>
<evidence type="ECO:0000313" key="5">
    <source>
        <dbReference type="EMBL" id="CAF4370805.1"/>
    </source>
</evidence>
<proteinExistence type="predicted"/>
<dbReference type="Proteomes" id="UP000676336">
    <property type="component" value="Unassembled WGS sequence"/>
</dbReference>
<evidence type="ECO:0000313" key="4">
    <source>
        <dbReference type="EMBL" id="CAF4264555.1"/>
    </source>
</evidence>
<gene>
    <name evidence="4" type="ORF">BYL167_LOCUS26070</name>
    <name evidence="6" type="ORF">GIL414_LOCUS29628</name>
    <name evidence="5" type="ORF">SMN809_LOCUS29130</name>
</gene>
<name>A0A8S2V1T4_9BILA</name>
<keyword evidence="1" id="KW-0812">Transmembrane</keyword>